<reference evidence="2 3" key="1">
    <citation type="submission" date="2024-04" db="EMBL/GenBank/DDBJ databases">
        <title>Draft genome sequence of Thalassolituus maritimus NBRC 116585.</title>
        <authorList>
            <person name="Miyakawa T."/>
            <person name="Kusuya Y."/>
            <person name="Miura T."/>
        </authorList>
    </citation>
    <scope>NUCLEOTIDE SEQUENCE [LARGE SCALE GENOMIC DNA]</scope>
    <source>
        <strain evidence="2 3">5NW40-0001</strain>
    </source>
</reference>
<name>A0ABP9ZWZ8_9GAMM</name>
<evidence type="ECO:0000313" key="3">
    <source>
        <dbReference type="Proteomes" id="UP001481413"/>
    </source>
</evidence>
<accession>A0ABP9ZWZ8</accession>
<gene>
    <name evidence="2" type="ORF">NBRC116585_07820</name>
</gene>
<dbReference type="Proteomes" id="UP001481413">
    <property type="component" value="Unassembled WGS sequence"/>
</dbReference>
<sequence>MKQFALLVVLLCVVHSYQAIANNQAEDVSAIKFLKTVAENTGLNVNYDPAIYKERLSQPGEMNQEQALRFLSKRFNVISHYENGELHTIDILPTGKADRSGLKPINMSSSSDNVSTGRYSHPNWDSLSAKEKAALIKQASDTRRENMIQRAKAQGNELQKPVVDHLRNMKANNPERYNKVKHRYGAEILLQVENAPED</sequence>
<evidence type="ECO:0000256" key="1">
    <source>
        <dbReference type="SAM" id="SignalP"/>
    </source>
</evidence>
<keyword evidence="3" id="KW-1185">Reference proteome</keyword>
<evidence type="ECO:0008006" key="4">
    <source>
        <dbReference type="Google" id="ProtNLM"/>
    </source>
</evidence>
<keyword evidence="1" id="KW-0732">Signal</keyword>
<proteinExistence type="predicted"/>
<dbReference type="RefSeq" id="WP_353293610.1">
    <property type="nucleotide sequence ID" value="NZ_BAABWH010000002.1"/>
</dbReference>
<protein>
    <recommendedName>
        <fullName evidence="4">DUF4148 domain-containing protein</fullName>
    </recommendedName>
</protein>
<feature type="chain" id="PRO_5047361542" description="DUF4148 domain-containing protein" evidence="1">
    <location>
        <begin position="22"/>
        <end position="198"/>
    </location>
</feature>
<organism evidence="2 3">
    <name type="scientific">Thalassolituus maritimus</name>
    <dbReference type="NCBI Taxonomy" id="484498"/>
    <lineage>
        <taxon>Bacteria</taxon>
        <taxon>Pseudomonadati</taxon>
        <taxon>Pseudomonadota</taxon>
        <taxon>Gammaproteobacteria</taxon>
        <taxon>Oceanospirillales</taxon>
        <taxon>Oceanospirillaceae</taxon>
        <taxon>Thalassolituus</taxon>
    </lineage>
</organism>
<evidence type="ECO:0000313" key="2">
    <source>
        <dbReference type="EMBL" id="GAA6144665.1"/>
    </source>
</evidence>
<dbReference type="EMBL" id="BAABWH010000002">
    <property type="protein sequence ID" value="GAA6144665.1"/>
    <property type="molecule type" value="Genomic_DNA"/>
</dbReference>
<feature type="signal peptide" evidence="1">
    <location>
        <begin position="1"/>
        <end position="21"/>
    </location>
</feature>
<comment type="caution">
    <text evidence="2">The sequence shown here is derived from an EMBL/GenBank/DDBJ whole genome shotgun (WGS) entry which is preliminary data.</text>
</comment>